<keyword evidence="5" id="KW-1185">Reference proteome</keyword>
<dbReference type="Proteomes" id="UP000014760">
    <property type="component" value="Unassembled WGS sequence"/>
</dbReference>
<sequence>MATDQMVVPLIVQVTPHRHVEVCPTGKYKGQGDLVIDNRPNCENECHCKALPCLYSNGRCRDGCATGWKGDACNERDCSVGNGGCQQQCTEDKTEEWCSCDEGYIISPSGWTKCVDINECEGARGKDYHEDCHTCMNTIGGYT</sequence>
<protein>
    <recommendedName>
        <fullName evidence="2">Complement Clr-like EGF domain-containing protein</fullName>
    </recommendedName>
</protein>
<evidence type="ECO:0000313" key="5">
    <source>
        <dbReference type="Proteomes" id="UP000014760"/>
    </source>
</evidence>
<feature type="domain" description="Complement Clr-like EGF" evidence="2">
    <location>
        <begin position="98"/>
        <end position="119"/>
    </location>
</feature>
<accession>R7TRV1</accession>
<dbReference type="EMBL" id="AMQN01011357">
    <property type="status" value="NOT_ANNOTATED_CDS"/>
    <property type="molecule type" value="Genomic_DNA"/>
</dbReference>
<organism evidence="3">
    <name type="scientific">Capitella teleta</name>
    <name type="common">Polychaete worm</name>
    <dbReference type="NCBI Taxonomy" id="283909"/>
    <lineage>
        <taxon>Eukaryota</taxon>
        <taxon>Metazoa</taxon>
        <taxon>Spiralia</taxon>
        <taxon>Lophotrochozoa</taxon>
        <taxon>Annelida</taxon>
        <taxon>Polychaeta</taxon>
        <taxon>Sedentaria</taxon>
        <taxon>Scolecida</taxon>
        <taxon>Capitellidae</taxon>
        <taxon>Capitella</taxon>
    </lineage>
</organism>
<dbReference type="EMBL" id="KB308850">
    <property type="protein sequence ID" value="ELT96354.1"/>
    <property type="molecule type" value="Genomic_DNA"/>
</dbReference>
<reference evidence="3 5" key="2">
    <citation type="journal article" date="2013" name="Nature">
        <title>Insights into bilaterian evolution from three spiralian genomes.</title>
        <authorList>
            <person name="Simakov O."/>
            <person name="Marletaz F."/>
            <person name="Cho S.J."/>
            <person name="Edsinger-Gonzales E."/>
            <person name="Havlak P."/>
            <person name="Hellsten U."/>
            <person name="Kuo D.H."/>
            <person name="Larsson T."/>
            <person name="Lv J."/>
            <person name="Arendt D."/>
            <person name="Savage R."/>
            <person name="Osoegawa K."/>
            <person name="de Jong P."/>
            <person name="Grimwood J."/>
            <person name="Chapman J.A."/>
            <person name="Shapiro H."/>
            <person name="Aerts A."/>
            <person name="Otillar R.P."/>
            <person name="Terry A.Y."/>
            <person name="Boore J.L."/>
            <person name="Grigoriev I.V."/>
            <person name="Lindberg D.R."/>
            <person name="Seaver E.C."/>
            <person name="Weisblat D.A."/>
            <person name="Putnam N.H."/>
            <person name="Rokhsar D.S."/>
        </authorList>
    </citation>
    <scope>NUCLEOTIDE SEQUENCE</scope>
    <source>
        <strain evidence="3 5">I ESC-2004</strain>
    </source>
</reference>
<evidence type="ECO:0000259" key="2">
    <source>
        <dbReference type="Pfam" id="PF12662"/>
    </source>
</evidence>
<keyword evidence="1" id="KW-0245">EGF-like domain</keyword>
<proteinExistence type="predicted"/>
<evidence type="ECO:0000313" key="4">
    <source>
        <dbReference type="EnsemblMetazoa" id="CapteP212062"/>
    </source>
</evidence>
<feature type="non-terminal residue" evidence="3">
    <location>
        <position position="143"/>
    </location>
</feature>
<dbReference type="HOGENOM" id="CLU_1810977_0_0_1"/>
<reference evidence="5" key="1">
    <citation type="submission" date="2012-12" db="EMBL/GenBank/DDBJ databases">
        <authorList>
            <person name="Hellsten U."/>
            <person name="Grimwood J."/>
            <person name="Chapman J.A."/>
            <person name="Shapiro H."/>
            <person name="Aerts A."/>
            <person name="Otillar R.P."/>
            <person name="Terry A.Y."/>
            <person name="Boore J.L."/>
            <person name="Simakov O."/>
            <person name="Marletaz F."/>
            <person name="Cho S.-J."/>
            <person name="Edsinger-Gonzales E."/>
            <person name="Havlak P."/>
            <person name="Kuo D.-H."/>
            <person name="Larsson T."/>
            <person name="Lv J."/>
            <person name="Arendt D."/>
            <person name="Savage R."/>
            <person name="Osoegawa K."/>
            <person name="de Jong P."/>
            <person name="Lindberg D.R."/>
            <person name="Seaver E.C."/>
            <person name="Weisblat D.A."/>
            <person name="Putnam N.H."/>
            <person name="Grigoriev I.V."/>
            <person name="Rokhsar D.S."/>
        </authorList>
    </citation>
    <scope>NUCLEOTIDE SEQUENCE</scope>
    <source>
        <strain evidence="5">I ESC-2004</strain>
    </source>
</reference>
<dbReference type="AlphaFoldDB" id="R7TRV1"/>
<dbReference type="EnsemblMetazoa" id="CapteT212062">
    <property type="protein sequence ID" value="CapteP212062"/>
    <property type="gene ID" value="CapteG212062"/>
</dbReference>
<dbReference type="OrthoDB" id="10252017at2759"/>
<dbReference type="Gene3D" id="2.10.25.10">
    <property type="entry name" value="Laminin"/>
    <property type="match status" value="1"/>
</dbReference>
<dbReference type="SUPFAM" id="SSF57196">
    <property type="entry name" value="EGF/Laminin"/>
    <property type="match status" value="1"/>
</dbReference>
<name>R7TRV1_CAPTE</name>
<dbReference type="InterPro" id="IPR026823">
    <property type="entry name" value="cEGF"/>
</dbReference>
<evidence type="ECO:0000256" key="1">
    <source>
        <dbReference type="ARBA" id="ARBA00022536"/>
    </source>
</evidence>
<dbReference type="Pfam" id="PF12662">
    <property type="entry name" value="cEGF"/>
    <property type="match status" value="1"/>
</dbReference>
<reference evidence="4" key="3">
    <citation type="submission" date="2015-06" db="UniProtKB">
        <authorList>
            <consortium name="EnsemblMetazoa"/>
        </authorList>
    </citation>
    <scope>IDENTIFICATION</scope>
</reference>
<evidence type="ECO:0000313" key="3">
    <source>
        <dbReference type="EMBL" id="ELT96354.1"/>
    </source>
</evidence>
<gene>
    <name evidence="3" type="ORF">CAPTEDRAFT_212062</name>
</gene>